<comment type="caution">
    <text evidence="2">The sequence shown here is derived from an EMBL/GenBank/DDBJ whole genome shotgun (WGS) entry which is preliminary data.</text>
</comment>
<sequence>MPTTQGQRDYLPASESQPMDDPRGAGVQDVIDDAADGDKSRLLWQFRVGESIEYYSRYHKGAWMPAIVQKIDEHALRINVAGYRDTRRILASDIQTKIRKTEKTKGK</sequence>
<name>A0A9N8EUF1_9STRA</name>
<dbReference type="EMBL" id="CAICTM010001601">
    <property type="protein sequence ID" value="CAB9524915.1"/>
    <property type="molecule type" value="Genomic_DNA"/>
</dbReference>
<reference evidence="2" key="1">
    <citation type="submission" date="2020-06" db="EMBL/GenBank/DDBJ databases">
        <authorList>
            <consortium name="Plant Systems Biology data submission"/>
        </authorList>
    </citation>
    <scope>NUCLEOTIDE SEQUENCE</scope>
    <source>
        <strain evidence="2">D6</strain>
    </source>
</reference>
<dbReference type="AlphaFoldDB" id="A0A9N8EUF1"/>
<evidence type="ECO:0000313" key="3">
    <source>
        <dbReference type="Proteomes" id="UP001153069"/>
    </source>
</evidence>
<accession>A0A9N8EUF1</accession>
<proteinExistence type="predicted"/>
<protein>
    <submittedName>
        <fullName evidence="2">Uncharacterized protein</fullName>
    </submittedName>
</protein>
<dbReference type="SUPFAM" id="SSF63748">
    <property type="entry name" value="Tudor/PWWP/MBT"/>
    <property type="match status" value="1"/>
</dbReference>
<dbReference type="Proteomes" id="UP001153069">
    <property type="component" value="Unassembled WGS sequence"/>
</dbReference>
<gene>
    <name evidence="2" type="ORF">SEMRO_1603_G285330.1</name>
</gene>
<evidence type="ECO:0000256" key="1">
    <source>
        <dbReference type="SAM" id="MobiDB-lite"/>
    </source>
</evidence>
<keyword evidence="3" id="KW-1185">Reference proteome</keyword>
<organism evidence="2 3">
    <name type="scientific">Seminavis robusta</name>
    <dbReference type="NCBI Taxonomy" id="568900"/>
    <lineage>
        <taxon>Eukaryota</taxon>
        <taxon>Sar</taxon>
        <taxon>Stramenopiles</taxon>
        <taxon>Ochrophyta</taxon>
        <taxon>Bacillariophyta</taxon>
        <taxon>Bacillariophyceae</taxon>
        <taxon>Bacillariophycidae</taxon>
        <taxon>Naviculales</taxon>
        <taxon>Naviculaceae</taxon>
        <taxon>Seminavis</taxon>
    </lineage>
</organism>
<evidence type="ECO:0000313" key="2">
    <source>
        <dbReference type="EMBL" id="CAB9524915.1"/>
    </source>
</evidence>
<feature type="region of interest" description="Disordered" evidence="1">
    <location>
        <begin position="1"/>
        <end position="29"/>
    </location>
</feature>